<gene>
    <name evidence="1" type="ORF">I5776_14410</name>
</gene>
<keyword evidence="2" id="KW-1185">Reference proteome</keyword>
<name>A0ABX7DYW9_9BACI</name>
<dbReference type="PANTHER" id="PTHR37808:SF3">
    <property type="entry name" value="SPORE GERMINATION PROTEIN GERPA-RELATED"/>
    <property type="match status" value="1"/>
</dbReference>
<evidence type="ECO:0000313" key="2">
    <source>
        <dbReference type="Proteomes" id="UP000595691"/>
    </source>
</evidence>
<proteinExistence type="predicted"/>
<reference evidence="1 2" key="1">
    <citation type="submission" date="2020-11" db="EMBL/GenBank/DDBJ databases">
        <title>Taxonomic evaluation of the Bacillus sporothermodurans group of bacteria based on whole genome sequences.</title>
        <authorList>
            <person name="Fiedler G."/>
            <person name="Herbstmann A.-D."/>
            <person name="Doll E."/>
            <person name="Wenning M."/>
            <person name="Brinks E."/>
            <person name="Kabisch J."/>
            <person name="Breitenwieser F."/>
            <person name="Lappann M."/>
            <person name="Boehnlein C."/>
            <person name="Franz C."/>
        </authorList>
    </citation>
    <scope>NUCLEOTIDE SEQUENCE [LARGE SCALE GENOMIC DNA]</scope>
    <source>
        <strain evidence="1 2">JCM 19841</strain>
    </source>
</reference>
<evidence type="ECO:0000313" key="1">
    <source>
        <dbReference type="EMBL" id="QQZ08260.1"/>
    </source>
</evidence>
<dbReference type="Proteomes" id="UP000595691">
    <property type="component" value="Chromosome"/>
</dbReference>
<dbReference type="Pfam" id="PF10676">
    <property type="entry name" value="gerPA"/>
    <property type="match status" value="1"/>
</dbReference>
<sequence>MPAIVGATQVVNVEGNAVVHFGDTAVISPKSNSKTTNGSGAVNTGALFMVTNGFSLNTTFDANLIDQPIAGNN</sequence>
<dbReference type="RefSeq" id="WP_202777079.1">
    <property type="nucleotide sequence ID" value="NZ_CP065425.1"/>
</dbReference>
<protein>
    <submittedName>
        <fullName evidence="1">Spore germination protein</fullName>
    </submittedName>
</protein>
<dbReference type="InterPro" id="IPR019618">
    <property type="entry name" value="Spore_germination_GerPA"/>
</dbReference>
<accession>A0ABX7DYW9</accession>
<organism evidence="1 2">
    <name type="scientific">Heyndrickxia vini</name>
    <dbReference type="NCBI Taxonomy" id="1476025"/>
    <lineage>
        <taxon>Bacteria</taxon>
        <taxon>Bacillati</taxon>
        <taxon>Bacillota</taxon>
        <taxon>Bacilli</taxon>
        <taxon>Bacillales</taxon>
        <taxon>Bacillaceae</taxon>
        <taxon>Heyndrickxia</taxon>
    </lineage>
</organism>
<dbReference type="EMBL" id="CP065425">
    <property type="protein sequence ID" value="QQZ08260.1"/>
    <property type="molecule type" value="Genomic_DNA"/>
</dbReference>
<dbReference type="PANTHER" id="PTHR37808">
    <property type="entry name" value="SPORE GERMINATION PROTEIN-LIKE PROTEIN YDZR-RELATED"/>
    <property type="match status" value="1"/>
</dbReference>